<sequence>MARTLEELNRTLAELGERQEKRRRLLAQWSVLREEADKRSARAEELKQVLAKERRDVEELEGMSLKGLWLRITGDREVRLSKEEAEALAAQAKYEQALRDVEDAQKRLAEMGRELNRVPDCTAEREAALEEKRALLRAAGGAAGERIAALEEEIAARQSRKKELGEAIAAGREVLSCLNAADGSLGEAENLGTWDMLGGGAFTTMMKHNTLDEARDYVDQAQRALSRFRTELADVDLISRAQVSIGDFATFADYFFDGLFADMAVQEQIEQSRDSVIRAVDEVERVLDQLEDMDCQEDVGIARALDALMQVTEAG</sequence>
<gene>
    <name evidence="2" type="ORF">BACCAP_02823</name>
</gene>
<dbReference type="EMBL" id="AAXG02000019">
    <property type="protein sequence ID" value="EDM99426.1"/>
    <property type="molecule type" value="Genomic_DNA"/>
</dbReference>
<evidence type="ECO:0000256" key="1">
    <source>
        <dbReference type="SAM" id="Coils"/>
    </source>
</evidence>
<protein>
    <submittedName>
        <fullName evidence="2">Uncharacterized protein</fullName>
    </submittedName>
</protein>
<dbReference type="Gene3D" id="1.20.1170.10">
    <property type="match status" value="1"/>
</dbReference>
<dbReference type="Proteomes" id="UP000003639">
    <property type="component" value="Unassembled WGS sequence"/>
</dbReference>
<dbReference type="eggNOG" id="COG3064">
    <property type="taxonomic scope" value="Bacteria"/>
</dbReference>
<comment type="caution">
    <text evidence="2">The sequence shown here is derived from an EMBL/GenBank/DDBJ whole genome shotgun (WGS) entry which is preliminary data.</text>
</comment>
<accession>A6NX78</accession>
<evidence type="ECO:0000313" key="2">
    <source>
        <dbReference type="EMBL" id="EDM99426.1"/>
    </source>
</evidence>
<keyword evidence="1" id="KW-0175">Coiled coil</keyword>
<dbReference type="AlphaFoldDB" id="A6NX78"/>
<dbReference type="RefSeq" id="WP_006573352.1">
    <property type="nucleotide sequence ID" value="NZ_AAXG02000019.1"/>
</dbReference>
<proteinExistence type="predicted"/>
<name>A6NX78_9FIRM</name>
<organism evidence="2 3">
    <name type="scientific">Pseudoflavonifractor capillosus ATCC 29799</name>
    <dbReference type="NCBI Taxonomy" id="411467"/>
    <lineage>
        <taxon>Bacteria</taxon>
        <taxon>Bacillati</taxon>
        <taxon>Bacillota</taxon>
        <taxon>Clostridia</taxon>
        <taxon>Eubacteriales</taxon>
        <taxon>Oscillospiraceae</taxon>
        <taxon>Pseudoflavonifractor</taxon>
    </lineage>
</organism>
<dbReference type="OrthoDB" id="3540923at2"/>
<evidence type="ECO:0000313" key="3">
    <source>
        <dbReference type="Proteomes" id="UP000003639"/>
    </source>
</evidence>
<keyword evidence="3" id="KW-1185">Reference proteome</keyword>
<reference evidence="2 3" key="2">
    <citation type="submission" date="2007-06" db="EMBL/GenBank/DDBJ databases">
        <title>Draft genome sequence of Pseudoflavonifractor capillosus ATCC 29799.</title>
        <authorList>
            <person name="Sudarsanam P."/>
            <person name="Ley R."/>
            <person name="Guruge J."/>
            <person name="Turnbaugh P.J."/>
            <person name="Mahowald M."/>
            <person name="Liep D."/>
            <person name="Gordon J."/>
        </authorList>
    </citation>
    <scope>NUCLEOTIDE SEQUENCE [LARGE SCALE GENOMIC DNA]</scope>
    <source>
        <strain evidence="2 3">ATCC 29799</strain>
    </source>
</reference>
<feature type="coiled-coil region" evidence="1">
    <location>
        <begin position="5"/>
        <end position="114"/>
    </location>
</feature>
<reference evidence="2 3" key="1">
    <citation type="submission" date="2007-04" db="EMBL/GenBank/DDBJ databases">
        <authorList>
            <person name="Fulton L."/>
            <person name="Clifton S."/>
            <person name="Fulton B."/>
            <person name="Xu J."/>
            <person name="Minx P."/>
            <person name="Pepin K.H."/>
            <person name="Johnson M."/>
            <person name="Thiruvilangam P."/>
            <person name="Bhonagiri V."/>
            <person name="Nash W.E."/>
            <person name="Mardis E.R."/>
            <person name="Wilson R.K."/>
        </authorList>
    </citation>
    <scope>NUCLEOTIDE SEQUENCE [LARGE SCALE GENOMIC DNA]</scope>
    <source>
        <strain evidence="2 3">ATCC 29799</strain>
    </source>
</reference>